<reference evidence="2 3" key="1">
    <citation type="journal article" date="2014" name="Genome Announc.">
        <title>Draft genome sequences of eight enterohepatic helicobacter species isolated from both laboratory and wild rodents.</title>
        <authorList>
            <person name="Sheh A."/>
            <person name="Shen Z."/>
            <person name="Fox J.G."/>
        </authorList>
    </citation>
    <scope>NUCLEOTIDE SEQUENCE [LARGE SCALE GENOMIC DNA]</scope>
    <source>
        <strain evidence="2 3">MIT 97-6194</strain>
    </source>
</reference>
<keyword evidence="3" id="KW-1185">Reference proteome</keyword>
<reference evidence="1 4" key="4">
    <citation type="submission" date="2019-12" db="EMBL/GenBank/DDBJ databases">
        <title>Multi-Generational Helicobacter saguini Isolates.</title>
        <authorList>
            <person name="Mannion A."/>
            <person name="Shen Z."/>
            <person name="Fox J.G."/>
        </authorList>
    </citation>
    <scope>NUCLEOTIDE SEQUENCE [LARGE SCALE GENOMIC DNA]</scope>
    <source>
        <strain evidence="1">16-048</strain>
        <strain evidence="4">16-048 (F4)</strain>
    </source>
</reference>
<accession>A0A4U8T2G6</accession>
<sequence length="178" mass="20907">MCEKCGGKCCYGESGYIFVSVDEMKKVAEFLKMPFEDLTLRFVKKVGYRFSFIEQKCNILPTQNLKDRILKRMETKNISSQDSIESKKEDSKKLLDFKNQDSKIMESKAKMPTHRPNIADGSDMRCVFFNEKSLKCDIYPVRPKQCRTFPFWEMYKKDKSELIERCIGICNIKDSKKI</sequence>
<reference evidence="2 3" key="2">
    <citation type="journal article" date="2016" name="Infect. Immun.">
        <title>Helicobacter saguini, a Novel Helicobacter Isolated from Cotton-Top Tamarins with Ulcerative Colitis, Has Proinflammatory Properties and Induces Typhlocolitis and Dysplasia in Gnotobiotic IL-10-/- Mice.</title>
        <authorList>
            <person name="Shen Z."/>
            <person name="Mannion A."/>
            <person name="Whary M.T."/>
            <person name="Muthupalani S."/>
            <person name="Sheh A."/>
            <person name="Feng Y."/>
            <person name="Gong G."/>
            <person name="Vandamme P."/>
            <person name="Holcombe H.R."/>
            <person name="Paster B.J."/>
            <person name="Fox J.G."/>
        </authorList>
    </citation>
    <scope>NUCLEOTIDE SEQUENCE [LARGE SCALE GENOMIC DNA]</scope>
    <source>
        <strain evidence="2 3">MIT 97-6194</strain>
    </source>
</reference>
<dbReference type="PANTHER" id="PTHR35866">
    <property type="entry name" value="PUTATIVE-RELATED"/>
    <property type="match status" value="1"/>
</dbReference>
<dbReference type="AlphaFoldDB" id="A0A4U8T2G6"/>
<evidence type="ECO:0000313" key="4">
    <source>
        <dbReference type="Proteomes" id="UP000477070"/>
    </source>
</evidence>
<dbReference type="OrthoDB" id="9810361at2"/>
<dbReference type="InterPro" id="IPR005358">
    <property type="entry name" value="Puta_zinc/iron-chelating_dom"/>
</dbReference>
<dbReference type="Pfam" id="PF03692">
    <property type="entry name" value="CxxCxxCC"/>
    <property type="match status" value="1"/>
</dbReference>
<dbReference type="Proteomes" id="UP000477070">
    <property type="component" value="Unassembled WGS sequence"/>
</dbReference>
<name>A0A4U8T2G6_9HELI</name>
<dbReference type="Proteomes" id="UP000029714">
    <property type="component" value="Unassembled WGS sequence"/>
</dbReference>
<gene>
    <name evidence="1" type="ORF">DCO61_02410</name>
    <name evidence="2" type="ORF">LS64_008385</name>
</gene>
<reference evidence="2" key="3">
    <citation type="submission" date="2018-04" db="EMBL/GenBank/DDBJ databases">
        <authorList>
            <person name="Sheh A."/>
            <person name="Shen Z."/>
            <person name="Mannion A.J."/>
            <person name="Fox J.G."/>
        </authorList>
    </citation>
    <scope>NUCLEOTIDE SEQUENCE</scope>
    <source>
        <strain evidence="2">MIT 97-6194</strain>
    </source>
</reference>
<dbReference type="PANTHER" id="PTHR35866:SF1">
    <property type="entry name" value="YKGJ FAMILY CYSTEINE CLUSTER PROTEIN"/>
    <property type="match status" value="1"/>
</dbReference>
<dbReference type="STRING" id="1548018.LS64_11555"/>
<protein>
    <submittedName>
        <fullName evidence="2">YkgJ family cysteine cluster protein</fullName>
    </submittedName>
</protein>
<organism evidence="2 3">
    <name type="scientific">Helicobacter saguini</name>
    <dbReference type="NCBI Taxonomy" id="1548018"/>
    <lineage>
        <taxon>Bacteria</taxon>
        <taxon>Pseudomonadati</taxon>
        <taxon>Campylobacterota</taxon>
        <taxon>Epsilonproteobacteria</taxon>
        <taxon>Campylobacterales</taxon>
        <taxon>Helicobacteraceae</taxon>
        <taxon>Helicobacter</taxon>
    </lineage>
</organism>
<evidence type="ECO:0000313" key="1">
    <source>
        <dbReference type="EMBL" id="MWV68906.1"/>
    </source>
</evidence>
<dbReference type="EMBL" id="QBIU01000001">
    <property type="protein sequence ID" value="MWV68906.1"/>
    <property type="molecule type" value="Genomic_DNA"/>
</dbReference>
<evidence type="ECO:0000313" key="2">
    <source>
        <dbReference type="EMBL" id="TLD93669.1"/>
    </source>
</evidence>
<proteinExistence type="predicted"/>
<dbReference type="EMBL" id="JRMP02000013">
    <property type="protein sequence ID" value="TLD93669.1"/>
    <property type="molecule type" value="Genomic_DNA"/>
</dbReference>
<comment type="caution">
    <text evidence="2">The sequence shown here is derived from an EMBL/GenBank/DDBJ whole genome shotgun (WGS) entry which is preliminary data.</text>
</comment>
<evidence type="ECO:0000313" key="3">
    <source>
        <dbReference type="Proteomes" id="UP000029714"/>
    </source>
</evidence>